<dbReference type="InterPro" id="IPR012908">
    <property type="entry name" value="PGAP1-ab_dom-like"/>
</dbReference>
<dbReference type="InterPro" id="IPR039529">
    <property type="entry name" value="PGAP1/BST1"/>
</dbReference>
<dbReference type="FunFam" id="3.40.50.1820:FF:000056">
    <property type="entry name" value="GPI inositol-deacylase"/>
    <property type="match status" value="1"/>
</dbReference>
<dbReference type="InterPro" id="IPR056824">
    <property type="entry name" value="PGAP1_TMD"/>
</dbReference>
<feature type="compositionally biased region" description="Basic and acidic residues" evidence="13">
    <location>
        <begin position="139"/>
        <end position="149"/>
    </location>
</feature>
<evidence type="ECO:0000313" key="17">
    <source>
        <dbReference type="Proteomes" id="UP000326340"/>
    </source>
</evidence>
<evidence type="ECO:0000256" key="11">
    <source>
        <dbReference type="ARBA" id="ARBA00023136"/>
    </source>
</evidence>
<dbReference type="EMBL" id="PUHP01000043">
    <property type="protein sequence ID" value="TQN74320.1"/>
    <property type="molecule type" value="Genomic_DNA"/>
</dbReference>
<keyword evidence="7 12" id="KW-0378">Hydrolase</keyword>
<evidence type="ECO:0000256" key="2">
    <source>
        <dbReference type="ARBA" id="ARBA00004477"/>
    </source>
</evidence>
<keyword evidence="17" id="KW-1185">Reference proteome</keyword>
<dbReference type="PANTHER" id="PTHR15495:SF7">
    <property type="entry name" value="GPI INOSITOL-DEACYLASE"/>
    <property type="match status" value="1"/>
</dbReference>
<dbReference type="GO" id="GO:0005789">
    <property type="term" value="C:endoplasmic reticulum membrane"/>
    <property type="evidence" value="ECO:0007669"/>
    <property type="project" value="UniProtKB-SubCell"/>
</dbReference>
<sequence length="1213" mass="135629">MKRRSSGLTDDSDEPPPDPPPAADIHHHQSRQPTRSRNSSPPPRDSKQPAFAAATVAAAAAAVVAASRSSSARSSSRLSSHPNWKLEHGPNANGSQDNHSLTTSSLPLPLSSPSQAAPSAAYRNNLRQLPNHSHSQVISDERDIVNPRDDQDDDDDDDDDIPRADQIAMSNEKMPDVRFAGRRSRSRGPWSITIFALAVTVLGITLLCAILNSSWTRQLDAKGCRMSYMRPSYIRLRDFDTEHTRFATKYSLYLYREQGVDDERKLRGVPVLFIPGNAGSYKQVRPIAAEAANYFHESLQHDEAATAAGARSLDFFTVDFNEDITAFHGQTMLDQAEYLNEAIRYILSLYMDPRMSSRDQDLPDPTSVLVLGHSMGGIVARTMLIMPNYQSNSINTIITMSAPHSRPPVSFDGQIVKIYDDINDYWRHAYSQKWANNNPLWHVTLVSIAGGGLDTVVPSDYASVESIIPETHGFTVFTTGIPGVWTSMDHQAILWCDQFRKVVARAMYDVVDVHRSSQTKPRAERMRVFKKWFLTGMESIAEKTLPSEGPSTLLTLEDSSNAIKAQGERLVLRQLGREPKPQAHLLPVPPQGSPEGKRFTLLTDTPLDRPGEHGRLEVLFCSVFPLQPGQATTLFTMNMDLSEGSTRSTRLACKNAASDAIILPPSTRFRHEPFSLDNEPAARPFSYLQFDIEDIADHQFVVIVDKAVKPTESFVAAEFSDYSQSHRRRNISLRRLLAFGMTLRLPSNRPMVAEINIPTLQSSLLAFKLEIGNQACGNTPELFSPLIRQHLAQPYESKFFVNARYASISMHGVAPFVPPPLRHKGHDEQGLSLQFWTDPTCESTIQVKLTVDALGSLGKLYMRYRTVFAAFPLLVVTLVLRKQFRVYDTTGTFISFSESLDLCLRQSVPLMLLSLTFLSLSMTGSWSSGPAVFWHWRNATSTGADFHSNDLLTGTQDPFFWFLIPLIGVVCIGVCAVLHYVTLALTQLLGIVYAWVALQPFGQARDERRRAQLPIFVSSSPRRRMVTTAVLLFLVSTFIPYQFAYLVACLVQLFTVVRALRIASELKSGTNYDFYHYAHSILLLMLWVLPINLPILAVWIRNLAVHWLTPFSSHHNVLSIMPFILLVENLTTGKMVPRVTGRMRHLTSVLLFGTAIYAAIYGVSYAYMLHYLVNLIAAWLVVIHSTADNWPLAGFSSIFESSHLEARKRGKTP</sequence>
<evidence type="ECO:0000256" key="13">
    <source>
        <dbReference type="SAM" id="MobiDB-lite"/>
    </source>
</evidence>
<evidence type="ECO:0000256" key="6">
    <source>
        <dbReference type="ARBA" id="ARBA00022692"/>
    </source>
</evidence>
<keyword evidence="6 12" id="KW-0812">Transmembrane</keyword>
<dbReference type="InterPro" id="IPR029058">
    <property type="entry name" value="AB_hydrolase_fold"/>
</dbReference>
<dbReference type="Proteomes" id="UP000326340">
    <property type="component" value="Unassembled WGS sequence"/>
</dbReference>
<dbReference type="Gene3D" id="3.40.50.1820">
    <property type="entry name" value="alpha/beta hydrolase"/>
    <property type="match status" value="1"/>
</dbReference>
<comment type="similarity">
    <text evidence="3 12">Belongs to the GPI inositol-deacylase family.</text>
</comment>
<dbReference type="GO" id="GO:0050185">
    <property type="term" value="F:phosphatidylinositol deacylase activity"/>
    <property type="evidence" value="ECO:0007669"/>
    <property type="project" value="TreeGrafter"/>
</dbReference>
<dbReference type="GO" id="GO:0006505">
    <property type="term" value="P:GPI anchor metabolic process"/>
    <property type="evidence" value="ECO:0007669"/>
    <property type="project" value="TreeGrafter"/>
</dbReference>
<feature type="domain" description="GPI inositol-deacylase PGAP1-like alpha/beta" evidence="14">
    <location>
        <begin position="266"/>
        <end position="509"/>
    </location>
</feature>
<dbReference type="Pfam" id="PF25141">
    <property type="entry name" value="PGAP1_2nd"/>
    <property type="match status" value="1"/>
</dbReference>
<reference evidence="16 17" key="1">
    <citation type="journal article" date="2019" name="Sci. Rep.">
        <title>Colletotrichum shisoi sp. nov., an anthracnose pathogen of Perilla frutescens in Japan: molecular phylogenetic, morphological and genomic evidence.</title>
        <authorList>
            <person name="Gan P."/>
            <person name="Tsushima A."/>
            <person name="Hiroyama R."/>
            <person name="Narusaka M."/>
            <person name="Takano Y."/>
            <person name="Narusaka Y."/>
            <person name="Kawaradani M."/>
            <person name="Damm U."/>
            <person name="Shirasu K."/>
        </authorList>
    </citation>
    <scope>NUCLEOTIDE SEQUENCE [LARGE SCALE GENOMIC DNA]</scope>
    <source>
        <strain evidence="16 17">PG-2018a</strain>
    </source>
</reference>
<evidence type="ECO:0000256" key="8">
    <source>
        <dbReference type="ARBA" id="ARBA00022824"/>
    </source>
</evidence>
<comment type="caution">
    <text evidence="16">The sequence shown here is derived from an EMBL/GenBank/DDBJ whole genome shotgun (WGS) entry which is preliminary data.</text>
</comment>
<gene>
    <name evidence="16" type="primary">Bst-1</name>
    <name evidence="16" type="ORF">CSHISOI_01122</name>
</gene>
<evidence type="ECO:0000256" key="3">
    <source>
        <dbReference type="ARBA" id="ARBA00006931"/>
    </source>
</evidence>
<feature type="transmembrane region" description="Helical" evidence="12">
    <location>
        <begin position="862"/>
        <end position="880"/>
    </location>
</feature>
<feature type="transmembrane region" description="Helical" evidence="12">
    <location>
        <begin position="908"/>
        <end position="927"/>
    </location>
</feature>
<name>A0A5Q4C4N3_9PEZI</name>
<keyword evidence="9 12" id="KW-0653">Protein transport</keyword>
<keyword evidence="8 12" id="KW-0256">Endoplasmic reticulum</keyword>
<dbReference type="GO" id="GO:0006888">
    <property type="term" value="P:endoplasmic reticulum to Golgi vesicle-mediated transport"/>
    <property type="evidence" value="ECO:0007669"/>
    <property type="project" value="TreeGrafter"/>
</dbReference>
<feature type="transmembrane region" description="Helical" evidence="12">
    <location>
        <begin position="959"/>
        <end position="981"/>
    </location>
</feature>
<proteinExistence type="inferred from homology"/>
<comment type="subcellular location">
    <subcellularLocation>
        <location evidence="2">Endoplasmic reticulum membrane</location>
        <topology evidence="2">Multi-pass membrane protein</topology>
    </subcellularLocation>
</comment>
<evidence type="ECO:0000313" key="16">
    <source>
        <dbReference type="EMBL" id="TQN74320.1"/>
    </source>
</evidence>
<feature type="compositionally biased region" description="Low complexity" evidence="13">
    <location>
        <begin position="100"/>
        <end position="121"/>
    </location>
</feature>
<feature type="domain" description="GPI inositol-deacylase transmembrane" evidence="15">
    <location>
        <begin position="867"/>
        <end position="1184"/>
    </location>
</feature>
<dbReference type="Pfam" id="PF25140">
    <property type="entry name" value="PGAP1_TMD"/>
    <property type="match status" value="1"/>
</dbReference>
<evidence type="ECO:0000259" key="15">
    <source>
        <dbReference type="Pfam" id="PF25140"/>
    </source>
</evidence>
<protein>
    <recommendedName>
        <fullName evidence="4 12">GPI inositol-deacylase</fullName>
        <ecNumber evidence="12">3.1.-.-</ecNumber>
    </recommendedName>
</protein>
<evidence type="ECO:0000256" key="7">
    <source>
        <dbReference type="ARBA" id="ARBA00022801"/>
    </source>
</evidence>
<feature type="compositionally biased region" description="Polar residues" evidence="13">
    <location>
        <begin position="125"/>
        <end position="138"/>
    </location>
</feature>
<evidence type="ECO:0000256" key="1">
    <source>
        <dbReference type="ARBA" id="ARBA00003496"/>
    </source>
</evidence>
<feature type="transmembrane region" description="Helical" evidence="12">
    <location>
        <begin position="192"/>
        <end position="215"/>
    </location>
</feature>
<feature type="transmembrane region" description="Helical" evidence="12">
    <location>
        <begin position="1029"/>
        <end position="1054"/>
    </location>
</feature>
<dbReference type="EC" id="3.1.-.-" evidence="12"/>
<evidence type="ECO:0000259" key="14">
    <source>
        <dbReference type="Pfam" id="PF07819"/>
    </source>
</evidence>
<dbReference type="PANTHER" id="PTHR15495">
    <property type="entry name" value="NEGATIVE REGULATOR OF VESICLE FORMATION-RELATED"/>
    <property type="match status" value="1"/>
</dbReference>
<keyword evidence="10 12" id="KW-1133">Transmembrane helix</keyword>
<feature type="compositionally biased region" description="Low complexity" evidence="13">
    <location>
        <begin position="50"/>
        <end position="80"/>
    </location>
</feature>
<feature type="transmembrane region" description="Helical" evidence="12">
    <location>
        <begin position="1145"/>
        <end position="1163"/>
    </location>
</feature>
<dbReference type="SUPFAM" id="SSF53474">
    <property type="entry name" value="alpha/beta-Hydrolases"/>
    <property type="match status" value="1"/>
</dbReference>
<comment type="function">
    <text evidence="1 12">Involved in inositol deacylation of GPI-anchored proteins which plays important roles in the quality control and ER-associated degradation of GPI-anchored proteins.</text>
</comment>
<evidence type="ECO:0000256" key="10">
    <source>
        <dbReference type="ARBA" id="ARBA00022989"/>
    </source>
</evidence>
<keyword evidence="5 12" id="KW-0813">Transport</keyword>
<evidence type="ECO:0000256" key="4">
    <source>
        <dbReference type="ARBA" id="ARBA00015856"/>
    </source>
</evidence>
<dbReference type="OrthoDB" id="348976at2759"/>
<dbReference type="Pfam" id="PF07819">
    <property type="entry name" value="PGAP1"/>
    <property type="match status" value="1"/>
</dbReference>
<evidence type="ECO:0000256" key="5">
    <source>
        <dbReference type="ARBA" id="ARBA00022448"/>
    </source>
</evidence>
<feature type="transmembrane region" description="Helical" evidence="12">
    <location>
        <begin position="1074"/>
        <end position="1100"/>
    </location>
</feature>
<dbReference type="GO" id="GO:0015031">
    <property type="term" value="P:protein transport"/>
    <property type="evidence" value="ECO:0007669"/>
    <property type="project" value="UniProtKB-KW"/>
</dbReference>
<accession>A0A5Q4C4N3</accession>
<dbReference type="AlphaFoldDB" id="A0A5Q4C4N3"/>
<feature type="compositionally biased region" description="Acidic residues" evidence="13">
    <location>
        <begin position="150"/>
        <end position="160"/>
    </location>
</feature>
<evidence type="ECO:0000256" key="12">
    <source>
        <dbReference type="RuleBase" id="RU365011"/>
    </source>
</evidence>
<keyword evidence="11 12" id="KW-0472">Membrane</keyword>
<organism evidence="16 17">
    <name type="scientific">Colletotrichum shisoi</name>
    <dbReference type="NCBI Taxonomy" id="2078593"/>
    <lineage>
        <taxon>Eukaryota</taxon>
        <taxon>Fungi</taxon>
        <taxon>Dikarya</taxon>
        <taxon>Ascomycota</taxon>
        <taxon>Pezizomycotina</taxon>
        <taxon>Sordariomycetes</taxon>
        <taxon>Hypocreomycetidae</taxon>
        <taxon>Glomerellales</taxon>
        <taxon>Glomerellaceae</taxon>
        <taxon>Colletotrichum</taxon>
        <taxon>Colletotrichum destructivum species complex</taxon>
    </lineage>
</organism>
<feature type="region of interest" description="Disordered" evidence="13">
    <location>
        <begin position="1"/>
        <end position="172"/>
    </location>
</feature>
<evidence type="ECO:0000256" key="9">
    <source>
        <dbReference type="ARBA" id="ARBA00022927"/>
    </source>
</evidence>